<comment type="catalytic activity">
    <reaction evidence="1">
        <text>alpha-D-glucose 6-phosphate = beta-D-glucose 6-phosphate</text>
        <dbReference type="Rhea" id="RHEA:16249"/>
        <dbReference type="ChEBI" id="CHEBI:58225"/>
        <dbReference type="ChEBI" id="CHEBI:58247"/>
        <dbReference type="EC" id="5.1.3.15"/>
    </reaction>
</comment>
<reference evidence="6 7" key="1">
    <citation type="submission" date="2019-03" db="EMBL/GenBank/DDBJ databases">
        <title>Genomic Encyclopedia of Archaeal and Bacterial Type Strains, Phase II (KMG-II): from individual species to whole genera.</title>
        <authorList>
            <person name="Goeker M."/>
        </authorList>
    </citation>
    <scope>NUCLEOTIDE SEQUENCE [LARGE SCALE GENOMIC DNA]</scope>
    <source>
        <strain evidence="6 7">DSM 27697</strain>
    </source>
</reference>
<dbReference type="PIRSF" id="PIRSF016020">
    <property type="entry name" value="PHexose_mutarotase"/>
    <property type="match status" value="1"/>
</dbReference>
<dbReference type="GO" id="GO:0030246">
    <property type="term" value="F:carbohydrate binding"/>
    <property type="evidence" value="ECO:0007669"/>
    <property type="project" value="UniProtKB-UniRule"/>
</dbReference>
<dbReference type="EC" id="5.1.3.15" evidence="4"/>
<keyword evidence="7" id="KW-1185">Reference proteome</keyword>
<dbReference type="Proteomes" id="UP000294546">
    <property type="component" value="Unassembled WGS sequence"/>
</dbReference>
<dbReference type="InterPro" id="IPR014718">
    <property type="entry name" value="GH-type_carb-bd"/>
</dbReference>
<evidence type="ECO:0000256" key="4">
    <source>
        <dbReference type="PIRNR" id="PIRNR016020"/>
    </source>
</evidence>
<dbReference type="PANTHER" id="PTHR11122:SF13">
    <property type="entry name" value="GLUCOSE-6-PHOSPHATE 1-EPIMERASE"/>
    <property type="match status" value="1"/>
</dbReference>
<dbReference type="InterPro" id="IPR011013">
    <property type="entry name" value="Gal_mutarotase_sf_dom"/>
</dbReference>
<dbReference type="InterPro" id="IPR025532">
    <property type="entry name" value="G6P_1-epimerase"/>
</dbReference>
<dbReference type="Gene3D" id="2.70.98.10">
    <property type="match status" value="1"/>
</dbReference>
<feature type="active site" evidence="5">
    <location>
        <position position="267"/>
    </location>
</feature>
<evidence type="ECO:0000256" key="1">
    <source>
        <dbReference type="ARBA" id="ARBA00001096"/>
    </source>
</evidence>
<evidence type="ECO:0000313" key="6">
    <source>
        <dbReference type="EMBL" id="TCK02718.1"/>
    </source>
</evidence>
<sequence>MFEPFTLTDRVRFYPGEGQLPECELKGPGGRVRVSLQGAQVLSYLAAGEQQQDVFWISSTSRYQAGKAIRGGIPVCWPWFGDHPDNAELPAHGFARTTLWEVRSSYADNEVTRLQLGLTDSPSSEQLWPGQFELILEIELGEQLVLSLTTTNTGSQTFNITEALHTYYAVGAADNLRIEGLQAHRYRDKLEDFAVKTQEQELEPQPPLDRVYDSDQPVTLIDPLLKRRIRIDKESSASTIVWNPGAEIAAGMADVGSGEENSFICIEAGNARERIIRLAPEESHCLKMAIQVEAMGE</sequence>
<evidence type="ECO:0000313" key="7">
    <source>
        <dbReference type="Proteomes" id="UP000294546"/>
    </source>
</evidence>
<dbReference type="RefSeq" id="WP_132297924.1">
    <property type="nucleotide sequence ID" value="NZ_SMFU01000014.1"/>
</dbReference>
<feature type="active site" evidence="5">
    <location>
        <position position="165"/>
    </location>
</feature>
<dbReference type="Pfam" id="PF01263">
    <property type="entry name" value="Aldose_epim"/>
    <property type="match status" value="1"/>
</dbReference>
<evidence type="ECO:0000256" key="2">
    <source>
        <dbReference type="ARBA" id="ARBA00005866"/>
    </source>
</evidence>
<keyword evidence="3 4" id="KW-0413">Isomerase</keyword>
<protein>
    <recommendedName>
        <fullName evidence="4">Putative glucose-6-phosphate 1-epimerase</fullName>
        <ecNumber evidence="4">5.1.3.15</ecNumber>
    </recommendedName>
</protein>
<dbReference type="InterPro" id="IPR008183">
    <property type="entry name" value="Aldose_1/G6P_1-epimerase"/>
</dbReference>
<dbReference type="EMBL" id="SMFU01000014">
    <property type="protein sequence ID" value="TCK02718.1"/>
    <property type="molecule type" value="Genomic_DNA"/>
</dbReference>
<dbReference type="AlphaFoldDB" id="A0A4R1G5D4"/>
<dbReference type="CDD" id="cd09020">
    <property type="entry name" value="D-hex-6-P-epi_like"/>
    <property type="match status" value="1"/>
</dbReference>
<gene>
    <name evidence="6" type="ORF">CLV83_4415</name>
</gene>
<organism evidence="6 7">
    <name type="scientific">Marinobacterium mangrovicola</name>
    <dbReference type="NCBI Taxonomy" id="1476959"/>
    <lineage>
        <taxon>Bacteria</taxon>
        <taxon>Pseudomonadati</taxon>
        <taxon>Pseudomonadota</taxon>
        <taxon>Gammaproteobacteria</taxon>
        <taxon>Oceanospirillales</taxon>
        <taxon>Oceanospirillaceae</taxon>
        <taxon>Marinobacterium</taxon>
    </lineage>
</organism>
<comment type="similarity">
    <text evidence="2 4">Belongs to the glucose-6-phosphate 1-epimerase family.</text>
</comment>
<name>A0A4R1G5D4_9GAMM</name>
<dbReference type="GO" id="GO:0047938">
    <property type="term" value="F:glucose-6-phosphate 1-epimerase activity"/>
    <property type="evidence" value="ECO:0007669"/>
    <property type="project" value="UniProtKB-UniRule"/>
</dbReference>
<dbReference type="GO" id="GO:0005975">
    <property type="term" value="P:carbohydrate metabolic process"/>
    <property type="evidence" value="ECO:0007669"/>
    <property type="project" value="InterPro"/>
</dbReference>
<dbReference type="SUPFAM" id="SSF74650">
    <property type="entry name" value="Galactose mutarotase-like"/>
    <property type="match status" value="1"/>
</dbReference>
<dbReference type="PANTHER" id="PTHR11122">
    <property type="entry name" value="APOSPORY-ASSOCIATED PROTEIN C-RELATED"/>
    <property type="match status" value="1"/>
</dbReference>
<evidence type="ECO:0000256" key="5">
    <source>
        <dbReference type="PIRSR" id="PIRSR016020-1"/>
    </source>
</evidence>
<evidence type="ECO:0000256" key="3">
    <source>
        <dbReference type="ARBA" id="ARBA00023235"/>
    </source>
</evidence>
<proteinExistence type="inferred from homology"/>
<dbReference type="OrthoDB" id="9790727at2"/>
<accession>A0A4R1G5D4</accession>
<comment type="caution">
    <text evidence="6">The sequence shown here is derived from an EMBL/GenBank/DDBJ whole genome shotgun (WGS) entry which is preliminary data.</text>
</comment>